<dbReference type="InterPro" id="IPR050179">
    <property type="entry name" value="Trans_hexapeptide_repeat"/>
</dbReference>
<evidence type="ECO:0000313" key="6">
    <source>
        <dbReference type="Proteomes" id="UP000825258"/>
    </source>
</evidence>
<dbReference type="Proteomes" id="UP000825258">
    <property type="component" value="Chromosome"/>
</dbReference>
<dbReference type="SUPFAM" id="SSF51161">
    <property type="entry name" value="Trimeric LpxA-like enzymes"/>
    <property type="match status" value="1"/>
</dbReference>
<evidence type="ECO:0000313" key="5">
    <source>
        <dbReference type="EMBL" id="BCY27245.1"/>
    </source>
</evidence>
<dbReference type="EMBL" id="AP024749">
    <property type="protein sequence ID" value="BCY27245.1"/>
    <property type="molecule type" value="Genomic_DNA"/>
</dbReference>
<organism evidence="5 6">
    <name type="scientific">Flavobacterium okayamense</name>
    <dbReference type="NCBI Taxonomy" id="2830782"/>
    <lineage>
        <taxon>Bacteria</taxon>
        <taxon>Pseudomonadati</taxon>
        <taxon>Bacteroidota</taxon>
        <taxon>Flavobacteriia</taxon>
        <taxon>Flavobacteriales</taxon>
        <taxon>Flavobacteriaceae</taxon>
        <taxon>Flavobacterium</taxon>
    </lineage>
</organism>
<keyword evidence="3" id="KW-0677">Repeat</keyword>
<dbReference type="CDD" id="cd03349">
    <property type="entry name" value="LbH_XAT"/>
    <property type="match status" value="1"/>
</dbReference>
<name>A0ABM7S2F9_9FLAO</name>
<dbReference type="InterPro" id="IPR018357">
    <property type="entry name" value="Hexapep_transf_CS"/>
</dbReference>
<dbReference type="Gene3D" id="2.160.10.10">
    <property type="entry name" value="Hexapeptide repeat proteins"/>
    <property type="match status" value="1"/>
</dbReference>
<keyword evidence="6" id="KW-1185">Reference proteome</keyword>
<dbReference type="InterPro" id="IPR011004">
    <property type="entry name" value="Trimer_LpxA-like_sf"/>
</dbReference>
<dbReference type="PROSITE" id="PS00101">
    <property type="entry name" value="HEXAPEP_TRANSFERASES"/>
    <property type="match status" value="1"/>
</dbReference>
<accession>A0ABM7S2F9</accession>
<dbReference type="PANTHER" id="PTHR43300">
    <property type="entry name" value="ACETYLTRANSFERASE"/>
    <property type="match status" value="1"/>
</dbReference>
<dbReference type="PANTHER" id="PTHR43300:SF11">
    <property type="entry name" value="ACETYLTRANSFERASE RV3034C-RELATED"/>
    <property type="match status" value="1"/>
</dbReference>
<evidence type="ECO:0008006" key="7">
    <source>
        <dbReference type="Google" id="ProtNLM"/>
    </source>
</evidence>
<protein>
    <recommendedName>
        <fullName evidence="7">Acetyltransferase (Isoleucine patch superfamily)</fullName>
    </recommendedName>
</protein>
<sequence>MHKFLYKIVVRILSFTRFAQNGTVEVSGWVKGLKNVEFEGANAVSNFSNFNGKIKVGYATTFGIHNLIHGEIEIGKYCQFGPYSAINTFNHPFNHMTTYINKRLLKGEMSKYKTCTKTIIGNDVWVGKNAVILGGVTIGDGAIIAAGSIVTKDVAPYSVVGGVPAKELKKRFNENIIRELEELKWWNKSEDEIVKISNLFQKDLSKLNSIYE</sequence>
<comment type="similarity">
    <text evidence="1">Belongs to the transferase hexapeptide repeat family.</text>
</comment>
<dbReference type="InterPro" id="IPR001451">
    <property type="entry name" value="Hexapep"/>
</dbReference>
<gene>
    <name evidence="5" type="ORF">KK2020170_01130</name>
</gene>
<evidence type="ECO:0000256" key="3">
    <source>
        <dbReference type="ARBA" id="ARBA00022737"/>
    </source>
</evidence>
<keyword evidence="2" id="KW-0808">Transferase</keyword>
<keyword evidence="4" id="KW-0012">Acyltransferase</keyword>
<dbReference type="Pfam" id="PF00132">
    <property type="entry name" value="Hexapep"/>
    <property type="match status" value="1"/>
</dbReference>
<evidence type="ECO:0000256" key="1">
    <source>
        <dbReference type="ARBA" id="ARBA00007274"/>
    </source>
</evidence>
<reference evidence="5 6" key="1">
    <citation type="submission" date="2021-06" db="EMBL/GenBank/DDBJ databases">
        <title>Whole genome sequences of Flavobacterium sp. KK2020170 and assembly.</title>
        <authorList>
            <person name="Kitahara K."/>
            <person name="Miyoshi S."/>
            <person name="Uesaka K."/>
        </authorList>
    </citation>
    <scope>NUCLEOTIDE SEQUENCE [LARGE SCALE GENOMIC DNA]</scope>
    <source>
        <strain evidence="5 6">KK2020170</strain>
    </source>
</reference>
<evidence type="ECO:0000256" key="4">
    <source>
        <dbReference type="ARBA" id="ARBA00023315"/>
    </source>
</evidence>
<evidence type="ECO:0000256" key="2">
    <source>
        <dbReference type="ARBA" id="ARBA00022679"/>
    </source>
</evidence>
<proteinExistence type="inferred from homology"/>